<sequence length="833" mass="93266">MAATERDADVVITLPRPQAPNQDEEEDDEETEAELKTKEKCSNTRKSLEALFAAAEEEFDLMDSPIDTAVKTLKTGREIQKLAVIRNFGDLLDSIDTRDEAIRRILPVIQEVLAQEPSSLDVHCESAVVFKNIIKDKKYSQWNSDLPEKLLHYILQNVENQKENVTAAAWLESLVDVAESVPVQAVTELVNSTLAVSQAEPTRRVQRRVISARLLEKLATIIPTEFVRKDLAPCAQMLCQDSSAAVRTTIAQRLSTIAQSLNNSAECVTLLLPCLIELCKDEDPGVREAILNTIAVCLPYFTKESRKSVVVPLLRKCTDQALILRDASLTAVARQLGPWLESLRDVLSSAEQKWFLDTFCRLVDLSNASSSGNSSNSSSGGLTISMTSPNLADRNYGGHSTLHTSCRRMCAYNFPCFAMVYRQEHFNERLLPILERFCKDSDDEVRSTIASGFHEIVQLRSQSEQQALLGPFVELMCSGAAEVVQHLTGNLHKTLAALYKGVKPGSSNNVSTAKMHFKDDFSSSYLKGQKTNSAVPITRVQLDRILIGCNRLIRSTGAWRSHEAYLNNLAVIKHLIPINDLFVTFVPMFQQEVLTARALPCRIAAAQTLLLIMRQFPMAKNRNLVIDFFTTTIAQHESCFRRRLLLDIVPIILEHFSREFFIKHFLAPILKLSADKVSNIRLQLCRVLAKIKQFLTFPNDDEELSSLEKVVRELLISEQNVNTRQLIQQFACELSRAETDHKENRANRTKLADEKKLWTEKEPEVETKVADSSASDIQLDTKPKRHSLRRSATTNLVEKPPLSTQAANLSASVLASNSSSPSAWRTSRPAAPK</sequence>
<dbReference type="Proteomes" id="UP000887574">
    <property type="component" value="Unplaced"/>
</dbReference>
<dbReference type="SUPFAM" id="SSF48371">
    <property type="entry name" value="ARM repeat"/>
    <property type="match status" value="1"/>
</dbReference>
<accession>A0A915CLN4</accession>
<dbReference type="Gene3D" id="1.25.10.10">
    <property type="entry name" value="Leucine-rich Repeat Variant"/>
    <property type="match status" value="1"/>
</dbReference>
<dbReference type="GO" id="GO:0005829">
    <property type="term" value="C:cytosol"/>
    <property type="evidence" value="ECO:0007669"/>
    <property type="project" value="TreeGrafter"/>
</dbReference>
<dbReference type="WBParaSite" id="jg10285">
    <property type="protein sequence ID" value="jg10285"/>
    <property type="gene ID" value="jg10285"/>
</dbReference>
<keyword evidence="4" id="KW-1185">Reference proteome</keyword>
<dbReference type="Pfam" id="PF02985">
    <property type="entry name" value="HEAT"/>
    <property type="match status" value="1"/>
</dbReference>
<evidence type="ECO:0000313" key="4">
    <source>
        <dbReference type="Proteomes" id="UP000887574"/>
    </source>
</evidence>
<name>A0A915CLN4_9BILA</name>
<protein>
    <submittedName>
        <fullName evidence="5">Serine/threonine-protein phosphatase 4 regulatory subunit 4</fullName>
    </submittedName>
</protein>
<dbReference type="GO" id="GO:0019888">
    <property type="term" value="F:protein phosphatase regulator activity"/>
    <property type="evidence" value="ECO:0007669"/>
    <property type="project" value="TreeGrafter"/>
</dbReference>
<dbReference type="AlphaFoldDB" id="A0A915CLN4"/>
<evidence type="ECO:0000313" key="5">
    <source>
        <dbReference type="WBParaSite" id="jg10285"/>
    </source>
</evidence>
<evidence type="ECO:0000256" key="1">
    <source>
        <dbReference type="ARBA" id="ARBA00022737"/>
    </source>
</evidence>
<feature type="compositionally biased region" description="Low complexity" evidence="3">
    <location>
        <begin position="806"/>
        <end position="833"/>
    </location>
</feature>
<feature type="region of interest" description="Disordered" evidence="3">
    <location>
        <begin position="759"/>
        <end position="833"/>
    </location>
</feature>
<feature type="repeat" description="HEAT" evidence="2">
    <location>
        <begin position="231"/>
        <end position="265"/>
    </location>
</feature>
<feature type="compositionally biased region" description="Basic and acidic residues" evidence="3">
    <location>
        <begin position="759"/>
        <end position="769"/>
    </location>
</feature>
<dbReference type="PANTHER" id="PTHR21467">
    <property type="entry name" value="PROTEIN PHOSPHATASE 4 REGULATORY SUBUNIT 4 PPP4R4"/>
    <property type="match status" value="1"/>
</dbReference>
<dbReference type="InterPro" id="IPR016024">
    <property type="entry name" value="ARM-type_fold"/>
</dbReference>
<proteinExistence type="predicted"/>
<feature type="compositionally biased region" description="Acidic residues" evidence="3">
    <location>
        <begin position="22"/>
        <end position="32"/>
    </location>
</feature>
<feature type="region of interest" description="Disordered" evidence="3">
    <location>
        <begin position="1"/>
        <end position="40"/>
    </location>
</feature>
<organism evidence="4 5">
    <name type="scientific">Ditylenchus dipsaci</name>
    <dbReference type="NCBI Taxonomy" id="166011"/>
    <lineage>
        <taxon>Eukaryota</taxon>
        <taxon>Metazoa</taxon>
        <taxon>Ecdysozoa</taxon>
        <taxon>Nematoda</taxon>
        <taxon>Chromadorea</taxon>
        <taxon>Rhabditida</taxon>
        <taxon>Tylenchina</taxon>
        <taxon>Tylenchomorpha</taxon>
        <taxon>Sphaerularioidea</taxon>
        <taxon>Anguinidae</taxon>
        <taxon>Anguininae</taxon>
        <taxon>Ditylenchus</taxon>
    </lineage>
</organism>
<dbReference type="GO" id="GO:0008287">
    <property type="term" value="C:protein serine/threonine phosphatase complex"/>
    <property type="evidence" value="ECO:0007669"/>
    <property type="project" value="TreeGrafter"/>
</dbReference>
<reference evidence="5" key="1">
    <citation type="submission" date="2022-11" db="UniProtKB">
        <authorList>
            <consortium name="WormBaseParasite"/>
        </authorList>
    </citation>
    <scope>IDENTIFICATION</scope>
</reference>
<dbReference type="InterPro" id="IPR039918">
    <property type="entry name" value="PPP4R4"/>
</dbReference>
<dbReference type="PANTHER" id="PTHR21467:SF0">
    <property type="entry name" value="SERINE_THREONINE-PROTEIN PHOSPHATASE 4 REGULATORY SUBUNIT 4"/>
    <property type="match status" value="1"/>
</dbReference>
<evidence type="ECO:0000256" key="2">
    <source>
        <dbReference type="PROSITE-ProRule" id="PRU00103"/>
    </source>
</evidence>
<feature type="repeat" description="HEAT" evidence="2">
    <location>
        <begin position="271"/>
        <end position="308"/>
    </location>
</feature>
<dbReference type="InterPro" id="IPR011989">
    <property type="entry name" value="ARM-like"/>
</dbReference>
<evidence type="ECO:0000256" key="3">
    <source>
        <dbReference type="SAM" id="MobiDB-lite"/>
    </source>
</evidence>
<dbReference type="InterPro" id="IPR021133">
    <property type="entry name" value="HEAT_type_2"/>
</dbReference>
<dbReference type="PROSITE" id="PS50077">
    <property type="entry name" value="HEAT_REPEAT"/>
    <property type="match status" value="3"/>
</dbReference>
<keyword evidence="1" id="KW-0677">Repeat</keyword>
<feature type="repeat" description="HEAT" evidence="2">
    <location>
        <begin position="430"/>
        <end position="468"/>
    </location>
</feature>
<dbReference type="InterPro" id="IPR000357">
    <property type="entry name" value="HEAT"/>
</dbReference>